<evidence type="ECO:0000313" key="3">
    <source>
        <dbReference type="EMBL" id="QDU69382.1"/>
    </source>
</evidence>
<dbReference type="AlphaFoldDB" id="A0A518BQY0"/>
<dbReference type="KEGG" id="pbap:Pla133_45010"/>
<feature type="region of interest" description="Disordered" evidence="1">
    <location>
        <begin position="129"/>
        <end position="153"/>
    </location>
</feature>
<dbReference type="Proteomes" id="UP000316921">
    <property type="component" value="Chromosome"/>
</dbReference>
<feature type="compositionally biased region" description="Basic and acidic residues" evidence="1">
    <location>
        <begin position="1"/>
        <end position="14"/>
    </location>
</feature>
<keyword evidence="4" id="KW-1185">Reference proteome</keyword>
<name>A0A518BQY0_9BACT</name>
<feature type="region of interest" description="Disordered" evidence="1">
    <location>
        <begin position="1"/>
        <end position="20"/>
    </location>
</feature>
<evidence type="ECO:0000256" key="1">
    <source>
        <dbReference type="SAM" id="MobiDB-lite"/>
    </source>
</evidence>
<accession>A0A518BQY0</accession>
<protein>
    <recommendedName>
        <fullName evidence="5">Holin-X, holin superfamily III</fullName>
    </recommendedName>
</protein>
<dbReference type="EMBL" id="CP036287">
    <property type="protein sequence ID" value="QDU69382.1"/>
    <property type="molecule type" value="Genomic_DNA"/>
</dbReference>
<evidence type="ECO:0000313" key="4">
    <source>
        <dbReference type="Proteomes" id="UP000316921"/>
    </source>
</evidence>
<proteinExistence type="predicted"/>
<feature type="transmembrane region" description="Helical" evidence="2">
    <location>
        <begin position="97"/>
        <end position="116"/>
    </location>
</feature>
<reference evidence="3 4" key="1">
    <citation type="submission" date="2019-02" db="EMBL/GenBank/DDBJ databases">
        <title>Deep-cultivation of Planctomycetes and their phenomic and genomic characterization uncovers novel biology.</title>
        <authorList>
            <person name="Wiegand S."/>
            <person name="Jogler M."/>
            <person name="Boedeker C."/>
            <person name="Pinto D."/>
            <person name="Vollmers J."/>
            <person name="Rivas-Marin E."/>
            <person name="Kohn T."/>
            <person name="Peeters S.H."/>
            <person name="Heuer A."/>
            <person name="Rast P."/>
            <person name="Oberbeckmann S."/>
            <person name="Bunk B."/>
            <person name="Jeske O."/>
            <person name="Meyerdierks A."/>
            <person name="Storesund J.E."/>
            <person name="Kallscheuer N."/>
            <person name="Luecker S."/>
            <person name="Lage O.M."/>
            <person name="Pohl T."/>
            <person name="Merkel B.J."/>
            <person name="Hornburger P."/>
            <person name="Mueller R.-W."/>
            <person name="Bruemmer F."/>
            <person name="Labrenz M."/>
            <person name="Spormann A.M."/>
            <person name="Op den Camp H."/>
            <person name="Overmann J."/>
            <person name="Amann R."/>
            <person name="Jetten M.S.M."/>
            <person name="Mascher T."/>
            <person name="Medema M.H."/>
            <person name="Devos D.P."/>
            <person name="Kaster A.-K."/>
            <person name="Ovreas L."/>
            <person name="Rohde M."/>
            <person name="Galperin M.Y."/>
            <person name="Jogler C."/>
        </authorList>
    </citation>
    <scope>NUCLEOTIDE SEQUENCE [LARGE SCALE GENOMIC DNA]</scope>
    <source>
        <strain evidence="3 4">Pla133</strain>
    </source>
</reference>
<keyword evidence="2" id="KW-1133">Transmembrane helix</keyword>
<evidence type="ECO:0000256" key="2">
    <source>
        <dbReference type="SAM" id="Phobius"/>
    </source>
</evidence>
<organism evidence="3 4">
    <name type="scientific">Engelhardtia mirabilis</name>
    <dbReference type="NCBI Taxonomy" id="2528011"/>
    <lineage>
        <taxon>Bacteria</taxon>
        <taxon>Pseudomonadati</taxon>
        <taxon>Planctomycetota</taxon>
        <taxon>Planctomycetia</taxon>
        <taxon>Planctomycetia incertae sedis</taxon>
        <taxon>Engelhardtia</taxon>
    </lineage>
</organism>
<feature type="transmembrane region" description="Helical" evidence="2">
    <location>
        <begin position="59"/>
        <end position="85"/>
    </location>
</feature>
<evidence type="ECO:0008006" key="5">
    <source>
        <dbReference type="Google" id="ProtNLM"/>
    </source>
</evidence>
<keyword evidence="2" id="KW-0812">Transmembrane</keyword>
<sequence length="153" mass="15924">MIHRSEPETGEQERGTSQTRVTPKALGAEFSAAQREARRLLELELARVRLVGHEGVEALVTAGAWATAVLVLAVVGVGSVAFGAIELFSSAWGPWQGKLVGGLLCCGAALVGLAVWRARRDARFVAKLGRSKPGGDDETPGDVASDATPAAAH</sequence>
<keyword evidence="2" id="KW-0472">Membrane</keyword>
<gene>
    <name evidence="3" type="ORF">Pla133_45010</name>
</gene>